<dbReference type="EMBL" id="GBBM01007202">
    <property type="protein sequence ID" value="JAC28216.1"/>
    <property type="molecule type" value="mRNA"/>
</dbReference>
<organism evidence="1">
    <name type="scientific">Amblyomma triste</name>
    <name type="common">Neotropical tick</name>
    <dbReference type="NCBI Taxonomy" id="251400"/>
    <lineage>
        <taxon>Eukaryota</taxon>
        <taxon>Metazoa</taxon>
        <taxon>Ecdysozoa</taxon>
        <taxon>Arthropoda</taxon>
        <taxon>Chelicerata</taxon>
        <taxon>Arachnida</taxon>
        <taxon>Acari</taxon>
        <taxon>Parasitiformes</taxon>
        <taxon>Ixodida</taxon>
        <taxon>Ixodoidea</taxon>
        <taxon>Ixodidae</taxon>
        <taxon>Amblyomminae</taxon>
        <taxon>Amblyomma</taxon>
    </lineage>
</organism>
<dbReference type="AlphaFoldDB" id="A0A023G1Y9"/>
<proteinExistence type="evidence at transcript level"/>
<sequence>MWCQPVCTSSHNLYERQMVRMFLPVWTLLLFAASISASSWRKDYVVDRLLRSVGIETIPLEDISFDVDYNNSLSSRFVEFHLENGTLGNLRRRVQRLGSCDLKDERHKRAPQFRLCCTLSMRGLVAQYDIETITDRQSKNVAVEIPVDSGAIHTCIDWFFGNCTKCTKYDYRILNLTAKLIPPKTPMGLLTTVANEFQKEVLSRVEKEIIMAIERAYMPALEEKMTTLNVADLTGQPRLHE</sequence>
<name>A0A023G1Y9_AMBTT</name>
<reference evidence="1" key="1">
    <citation type="submission" date="2014-03" db="EMBL/GenBank/DDBJ databases">
        <title>The sialotranscriptome of Amblyomma triste, Amblyomma parvum and Amblyomma cajennense ticks, uncovered by 454-based RNA-seq.</title>
        <authorList>
            <person name="Garcia G.R."/>
            <person name="Gardinassi L.G."/>
            <person name="Ribeiro J.M."/>
            <person name="Anatriello E."/>
            <person name="Ferreira B.R."/>
            <person name="Moreira H.N."/>
            <person name="Mafra C."/>
            <person name="Olegario M.M."/>
            <person name="Szabo P.J."/>
            <person name="Miranda-Santos I.K."/>
            <person name="Maruyama S.R."/>
        </authorList>
    </citation>
    <scope>NUCLEOTIDE SEQUENCE</scope>
    <source>
        <strain evidence="1">Mato Grasso do Sul</strain>
        <tissue evidence="1">Salivary glands</tissue>
    </source>
</reference>
<evidence type="ECO:0000313" key="1">
    <source>
        <dbReference type="EMBL" id="JAC28216.1"/>
    </source>
</evidence>
<accession>A0A023G1Y9</accession>
<protein>
    <submittedName>
        <fullName evidence="1">Putative secreted protein</fullName>
    </submittedName>
</protein>